<dbReference type="HAMAP" id="MF_01698">
    <property type="entry name" value="MshD"/>
    <property type="match status" value="1"/>
</dbReference>
<feature type="domain" description="N-acetyltransferase" evidence="4">
    <location>
        <begin position="157"/>
        <end position="307"/>
    </location>
</feature>
<dbReference type="InterPro" id="IPR016181">
    <property type="entry name" value="Acyl_CoA_acyltransferase"/>
</dbReference>
<dbReference type="SUPFAM" id="SSF55729">
    <property type="entry name" value="Acyl-CoA N-acyltransferases (Nat)"/>
    <property type="match status" value="1"/>
</dbReference>
<dbReference type="EMBL" id="CAFBLP010000022">
    <property type="protein sequence ID" value="CAB4875783.1"/>
    <property type="molecule type" value="Genomic_DNA"/>
</dbReference>
<accession>A0A6J7E7V1</accession>
<dbReference type="Pfam" id="PF00583">
    <property type="entry name" value="Acetyltransf_1"/>
    <property type="match status" value="1"/>
</dbReference>
<evidence type="ECO:0000313" key="5">
    <source>
        <dbReference type="EMBL" id="CAB4875783.1"/>
    </source>
</evidence>
<dbReference type="PANTHER" id="PTHR43877">
    <property type="entry name" value="AMINOALKYLPHOSPHONATE N-ACETYLTRANSFERASE-RELATED-RELATED"/>
    <property type="match status" value="1"/>
</dbReference>
<dbReference type="Gene3D" id="3.40.630.30">
    <property type="match status" value="1"/>
</dbReference>
<proteinExistence type="inferred from homology"/>
<dbReference type="PIRSF" id="PIRSF021524">
    <property type="entry name" value="MSH_acetyltransferase"/>
    <property type="match status" value="1"/>
</dbReference>
<gene>
    <name evidence="5" type="ORF">UFOPK3376_01116</name>
</gene>
<dbReference type="InterPro" id="IPR000182">
    <property type="entry name" value="GNAT_dom"/>
</dbReference>
<keyword evidence="2" id="KW-0677">Repeat</keyword>
<dbReference type="PROSITE" id="PS51186">
    <property type="entry name" value="GNAT"/>
    <property type="match status" value="1"/>
</dbReference>
<name>A0A6J7E7V1_9ZZZZ</name>
<dbReference type="AlphaFoldDB" id="A0A6J7E7V1"/>
<dbReference type="InterPro" id="IPR017813">
    <property type="entry name" value="Mycothiol_AcTrfase"/>
</dbReference>
<evidence type="ECO:0000256" key="1">
    <source>
        <dbReference type="ARBA" id="ARBA00022679"/>
    </source>
</evidence>
<organism evidence="5">
    <name type="scientific">freshwater metagenome</name>
    <dbReference type="NCBI Taxonomy" id="449393"/>
    <lineage>
        <taxon>unclassified sequences</taxon>
        <taxon>metagenomes</taxon>
        <taxon>ecological metagenomes</taxon>
    </lineage>
</organism>
<reference evidence="5" key="1">
    <citation type="submission" date="2020-05" db="EMBL/GenBank/DDBJ databases">
        <authorList>
            <person name="Chiriac C."/>
            <person name="Salcher M."/>
            <person name="Ghai R."/>
            <person name="Kavagutti S V."/>
        </authorList>
    </citation>
    <scope>NUCLEOTIDE SEQUENCE</scope>
</reference>
<sequence length="318" mass="35143">MQSVEVTARLDASRTSAVQVLIADCEAIDGFRPVSDQFWIDLAGDDHDVVRVLLIDRHHPDDRGIVQGCAQAGLTAGSWTVETVLHPALRPQLAQLATMMLRAMSDALRHRNSAEWSWLVFAPTPAHDAVAAAFALSPTRRLYQMTRPLPTGLTFDITTRAFVPGQDDEAWLRVNQRAFAWNPEQGGWTLDSLRARIAEPWFDPNGFLLHERDDRLAGFCWTKVHADNTPPLGEIYVIAVDPDFHGLGLGRQLTLAGLEHLARLGITHGMLFVDADNTAAVGLYDKLGFSVHRTDCVYHGRIGRSDTDANAPTSRRPA</sequence>
<protein>
    <submittedName>
        <fullName evidence="5">Unannotated protein</fullName>
    </submittedName>
</protein>
<evidence type="ECO:0000259" key="4">
    <source>
        <dbReference type="PROSITE" id="PS51186"/>
    </source>
</evidence>
<keyword evidence="3" id="KW-0012">Acyltransferase</keyword>
<evidence type="ECO:0000256" key="3">
    <source>
        <dbReference type="ARBA" id="ARBA00023315"/>
    </source>
</evidence>
<dbReference type="GO" id="GO:0016747">
    <property type="term" value="F:acyltransferase activity, transferring groups other than amino-acyl groups"/>
    <property type="evidence" value="ECO:0007669"/>
    <property type="project" value="InterPro"/>
</dbReference>
<dbReference type="InterPro" id="IPR050832">
    <property type="entry name" value="Bact_Acetyltransf"/>
</dbReference>
<dbReference type="NCBIfam" id="TIGR03448">
    <property type="entry name" value="mycothiol_MshD"/>
    <property type="match status" value="1"/>
</dbReference>
<keyword evidence="1" id="KW-0808">Transferase</keyword>
<dbReference type="CDD" id="cd04301">
    <property type="entry name" value="NAT_SF"/>
    <property type="match status" value="1"/>
</dbReference>
<evidence type="ECO:0000256" key="2">
    <source>
        <dbReference type="ARBA" id="ARBA00022737"/>
    </source>
</evidence>